<dbReference type="InterPro" id="IPR027417">
    <property type="entry name" value="P-loop_NTPase"/>
</dbReference>
<dbReference type="Pfam" id="PF02283">
    <property type="entry name" value="CobU"/>
    <property type="match status" value="1"/>
</dbReference>
<evidence type="ECO:0000256" key="12">
    <source>
        <dbReference type="ARBA" id="ARBA00022741"/>
    </source>
</evidence>
<keyword evidence="11" id="KW-0808">Transferase</keyword>
<keyword evidence="13" id="KW-0418">Kinase</keyword>
<dbReference type="PIRSF" id="PIRSF006135">
    <property type="entry name" value="CobU"/>
    <property type="match status" value="1"/>
</dbReference>
<evidence type="ECO:0000256" key="17">
    <source>
        <dbReference type="ARBA" id="ARBA00030571"/>
    </source>
</evidence>
<comment type="catalytic activity">
    <reaction evidence="2">
        <text>adenosylcob(III)inamide phosphate + GTP + H(+) = adenosylcob(III)inamide-GDP + diphosphate</text>
        <dbReference type="Rhea" id="RHEA:22712"/>
        <dbReference type="ChEBI" id="CHEBI:15378"/>
        <dbReference type="ChEBI" id="CHEBI:33019"/>
        <dbReference type="ChEBI" id="CHEBI:37565"/>
        <dbReference type="ChEBI" id="CHEBI:58502"/>
        <dbReference type="ChEBI" id="CHEBI:60487"/>
        <dbReference type="EC" id="2.7.7.62"/>
    </reaction>
</comment>
<dbReference type="SUPFAM" id="SSF52540">
    <property type="entry name" value="P-loop containing nucleoside triphosphate hydrolases"/>
    <property type="match status" value="1"/>
</dbReference>
<evidence type="ECO:0000256" key="7">
    <source>
        <dbReference type="ARBA" id="ARBA00007490"/>
    </source>
</evidence>
<dbReference type="EC" id="2.7.7.62" evidence="9"/>
<evidence type="ECO:0000313" key="19">
    <source>
        <dbReference type="Proteomes" id="UP000325292"/>
    </source>
</evidence>
<evidence type="ECO:0000256" key="6">
    <source>
        <dbReference type="ARBA" id="ARBA00005159"/>
    </source>
</evidence>
<protein>
    <recommendedName>
        <fullName evidence="16">Adenosylcobinamide kinase</fullName>
        <ecNumber evidence="8">2.7.1.156</ecNumber>
        <ecNumber evidence="9">2.7.7.62</ecNumber>
    </recommendedName>
    <alternativeName>
        <fullName evidence="17">Adenosylcobinamide-phosphate guanylyltransferase</fullName>
    </alternativeName>
</protein>
<comment type="pathway">
    <text evidence="6">Cofactor biosynthesis; adenosylcobalamin biosynthesis; adenosylcobalamin from cob(II)yrinate a,c-diamide: step 5/7.</text>
</comment>
<name>A0ABN5H060_9FIRM</name>
<evidence type="ECO:0000256" key="3">
    <source>
        <dbReference type="ARBA" id="ARBA00001522"/>
    </source>
</evidence>
<evidence type="ECO:0000256" key="1">
    <source>
        <dbReference type="ARBA" id="ARBA00000312"/>
    </source>
</evidence>
<comment type="similarity">
    <text evidence="7">Belongs to the CobU/CobP family.</text>
</comment>
<evidence type="ECO:0000256" key="4">
    <source>
        <dbReference type="ARBA" id="ARBA00003889"/>
    </source>
</evidence>
<evidence type="ECO:0000256" key="5">
    <source>
        <dbReference type="ARBA" id="ARBA00004692"/>
    </source>
</evidence>
<accession>A0ABN5H060</accession>
<comment type="function">
    <text evidence="4">Catalyzes ATP-dependent phosphorylation of adenosylcobinamide and addition of GMP to adenosylcobinamide phosphate.</text>
</comment>
<evidence type="ECO:0000256" key="11">
    <source>
        <dbReference type="ARBA" id="ARBA00022679"/>
    </source>
</evidence>
<evidence type="ECO:0000256" key="8">
    <source>
        <dbReference type="ARBA" id="ARBA00012016"/>
    </source>
</evidence>
<dbReference type="Proteomes" id="UP000325292">
    <property type="component" value="Chromosome"/>
</dbReference>
<dbReference type="EC" id="2.7.1.156" evidence="8"/>
<keyword evidence="15" id="KW-0342">GTP-binding</keyword>
<evidence type="ECO:0000256" key="10">
    <source>
        <dbReference type="ARBA" id="ARBA00022573"/>
    </source>
</evidence>
<evidence type="ECO:0000256" key="2">
    <source>
        <dbReference type="ARBA" id="ARBA00000711"/>
    </source>
</evidence>
<reference evidence="18 19" key="1">
    <citation type="journal article" date="2019" name="Sci. Rep.">
        <title>Sulfobacillus thermotolerans: new insights into resistance and metabolic capacities of acidophilic chemolithotrophs.</title>
        <authorList>
            <person name="Panyushkina A.E."/>
            <person name="Babenko V.V."/>
            <person name="Nikitina A.S."/>
            <person name="Selezneva O.V."/>
            <person name="Tsaplina I.A."/>
            <person name="Letarova M.A."/>
            <person name="Kostryukova E.S."/>
            <person name="Letarov A.V."/>
        </authorList>
    </citation>
    <scope>NUCLEOTIDE SEQUENCE [LARGE SCALE GENOMIC DNA]</scope>
    <source>
        <strain evidence="18 19">Kr1</strain>
    </source>
</reference>
<evidence type="ECO:0000313" key="18">
    <source>
        <dbReference type="EMBL" id="AUW94102.1"/>
    </source>
</evidence>
<keyword evidence="14" id="KW-0067">ATP-binding</keyword>
<comment type="catalytic activity">
    <reaction evidence="1">
        <text>adenosylcob(III)inamide + ATP = adenosylcob(III)inamide phosphate + ADP + H(+)</text>
        <dbReference type="Rhea" id="RHEA:15769"/>
        <dbReference type="ChEBI" id="CHEBI:2480"/>
        <dbReference type="ChEBI" id="CHEBI:15378"/>
        <dbReference type="ChEBI" id="CHEBI:30616"/>
        <dbReference type="ChEBI" id="CHEBI:58502"/>
        <dbReference type="ChEBI" id="CHEBI:456216"/>
        <dbReference type="EC" id="2.7.1.156"/>
    </reaction>
</comment>
<dbReference type="PANTHER" id="PTHR34848:SF1">
    <property type="entry name" value="BIFUNCTIONAL ADENOSYLCOBALAMIN BIOSYNTHESIS PROTEIN COBU"/>
    <property type="match status" value="1"/>
</dbReference>
<organism evidence="18 19">
    <name type="scientific">Sulfobacillus thermotolerans</name>
    <dbReference type="NCBI Taxonomy" id="338644"/>
    <lineage>
        <taxon>Bacteria</taxon>
        <taxon>Bacillati</taxon>
        <taxon>Bacillota</taxon>
        <taxon>Clostridia</taxon>
        <taxon>Eubacteriales</taxon>
        <taxon>Clostridiales Family XVII. Incertae Sedis</taxon>
        <taxon>Sulfobacillus</taxon>
    </lineage>
</organism>
<comment type="pathway">
    <text evidence="5">Cofactor biosynthesis; adenosylcobalamin biosynthesis; adenosylcobalamin from cob(II)yrinate a,c-diamide: step 6/7.</text>
</comment>
<dbReference type="RefSeq" id="WP_103376723.1">
    <property type="nucleotide sequence ID" value="NZ_CP133983.1"/>
</dbReference>
<dbReference type="CDD" id="cd00544">
    <property type="entry name" value="CobU"/>
    <property type="match status" value="1"/>
</dbReference>
<keyword evidence="19" id="KW-1185">Reference proteome</keyword>
<keyword evidence="10" id="KW-0169">Cobalamin biosynthesis</keyword>
<dbReference type="Gene3D" id="3.40.50.300">
    <property type="entry name" value="P-loop containing nucleotide triphosphate hydrolases"/>
    <property type="match status" value="1"/>
</dbReference>
<evidence type="ECO:0000256" key="14">
    <source>
        <dbReference type="ARBA" id="ARBA00022840"/>
    </source>
</evidence>
<proteinExistence type="inferred from homology"/>
<keyword evidence="12" id="KW-0547">Nucleotide-binding</keyword>
<evidence type="ECO:0000256" key="9">
    <source>
        <dbReference type="ARBA" id="ARBA00012523"/>
    </source>
</evidence>
<gene>
    <name evidence="18" type="ORF">BXT84_09175</name>
</gene>
<dbReference type="EMBL" id="CP019454">
    <property type="protein sequence ID" value="AUW94102.1"/>
    <property type="molecule type" value="Genomic_DNA"/>
</dbReference>
<evidence type="ECO:0000256" key="15">
    <source>
        <dbReference type="ARBA" id="ARBA00023134"/>
    </source>
</evidence>
<dbReference type="InterPro" id="IPR003203">
    <property type="entry name" value="CobU/CobP"/>
</dbReference>
<evidence type="ECO:0000256" key="16">
    <source>
        <dbReference type="ARBA" id="ARBA00029570"/>
    </source>
</evidence>
<evidence type="ECO:0000256" key="13">
    <source>
        <dbReference type="ARBA" id="ARBA00022777"/>
    </source>
</evidence>
<dbReference type="PANTHER" id="PTHR34848">
    <property type="match status" value="1"/>
</dbReference>
<sequence>MSLWLVLGGSASGKSAFAERLIGSTMGHMGVQYIATIDETLMDPTDVEFQGRLAAHRLRRPQDWTLWQEPSDPVARILSLATDAPVLWDGIGPVLSRMLLENSEHFTEWLNRLSLLAQRQGDTVVVSEEVGWGLLASSPQTRSFVDALGQVNQRLAELATSVVLVVAGLPLWIKGRPV</sequence>
<comment type="catalytic activity">
    <reaction evidence="3">
        <text>adenosylcob(III)inamide + GTP = adenosylcob(III)inamide phosphate + GDP + H(+)</text>
        <dbReference type="Rhea" id="RHEA:15765"/>
        <dbReference type="ChEBI" id="CHEBI:2480"/>
        <dbReference type="ChEBI" id="CHEBI:15378"/>
        <dbReference type="ChEBI" id="CHEBI:37565"/>
        <dbReference type="ChEBI" id="CHEBI:58189"/>
        <dbReference type="ChEBI" id="CHEBI:58502"/>
        <dbReference type="EC" id="2.7.1.156"/>
    </reaction>
</comment>